<feature type="domain" description="O-methyltransferase dimerisation" evidence="6">
    <location>
        <begin position="40"/>
        <end position="122"/>
    </location>
</feature>
<reference evidence="7 8" key="1">
    <citation type="submission" date="2020-05" db="EMBL/GenBank/DDBJ databases">
        <title>Vigna angularis (adzuki bean) Var. LongXiaoDou No. 4 denovo assembly.</title>
        <authorList>
            <person name="Xiang H."/>
        </authorList>
    </citation>
    <scope>NUCLEOTIDE SEQUENCE [LARGE SCALE GENOMIC DNA]</scope>
    <source>
        <tissue evidence="7">Leaf</tissue>
    </source>
</reference>
<dbReference type="InterPro" id="IPR016461">
    <property type="entry name" value="COMT-like"/>
</dbReference>
<accession>A0A8T0JPX2</accession>
<dbReference type="PIRSF" id="PIRSF005739">
    <property type="entry name" value="O-mtase"/>
    <property type="match status" value="1"/>
</dbReference>
<protein>
    <submittedName>
        <fullName evidence="7">Anthranilate N-methyltransferase</fullName>
    </submittedName>
</protein>
<dbReference type="SUPFAM" id="SSF46785">
    <property type="entry name" value="Winged helix' DNA-binding domain"/>
    <property type="match status" value="1"/>
</dbReference>
<dbReference type="Gene3D" id="3.40.50.150">
    <property type="entry name" value="Vaccinia Virus protein VP39"/>
    <property type="match status" value="2"/>
</dbReference>
<evidence type="ECO:0000259" key="5">
    <source>
        <dbReference type="Pfam" id="PF00891"/>
    </source>
</evidence>
<dbReference type="InterPro" id="IPR012967">
    <property type="entry name" value="COMT_dimerisation"/>
</dbReference>
<dbReference type="GO" id="GO:0008757">
    <property type="term" value="F:S-adenosylmethionine-dependent methyltransferase activity"/>
    <property type="evidence" value="ECO:0007669"/>
    <property type="project" value="UniProtKB-ARBA"/>
</dbReference>
<feature type="active site" description="Proton acceptor" evidence="4">
    <location>
        <position position="228"/>
    </location>
</feature>
<evidence type="ECO:0000313" key="7">
    <source>
        <dbReference type="EMBL" id="KAG2380134.1"/>
    </source>
</evidence>
<dbReference type="FunFam" id="1.10.10.10:FF:000357">
    <property type="entry name" value="Caffeic acid 3-O-methyltransferase"/>
    <property type="match status" value="1"/>
</dbReference>
<dbReference type="GO" id="GO:0046983">
    <property type="term" value="F:protein dimerization activity"/>
    <property type="evidence" value="ECO:0007669"/>
    <property type="project" value="InterPro"/>
</dbReference>
<evidence type="ECO:0000256" key="1">
    <source>
        <dbReference type="ARBA" id="ARBA00022603"/>
    </source>
</evidence>
<dbReference type="EMBL" id="JABFOF010000009">
    <property type="protein sequence ID" value="KAG2380134.1"/>
    <property type="molecule type" value="Genomic_DNA"/>
</dbReference>
<dbReference type="AlphaFoldDB" id="A0A8T0JPX2"/>
<evidence type="ECO:0000259" key="6">
    <source>
        <dbReference type="Pfam" id="PF08100"/>
    </source>
</evidence>
<dbReference type="PROSITE" id="PS51683">
    <property type="entry name" value="SAM_OMT_II"/>
    <property type="match status" value="1"/>
</dbReference>
<dbReference type="InterPro" id="IPR029063">
    <property type="entry name" value="SAM-dependent_MTases_sf"/>
</dbReference>
<evidence type="ECO:0000256" key="4">
    <source>
        <dbReference type="PIRSR" id="PIRSR005739-1"/>
    </source>
</evidence>
<organism evidence="7 8">
    <name type="scientific">Phaseolus angularis</name>
    <name type="common">Azuki bean</name>
    <name type="synonym">Vigna angularis</name>
    <dbReference type="NCBI Taxonomy" id="3914"/>
    <lineage>
        <taxon>Eukaryota</taxon>
        <taxon>Viridiplantae</taxon>
        <taxon>Streptophyta</taxon>
        <taxon>Embryophyta</taxon>
        <taxon>Tracheophyta</taxon>
        <taxon>Spermatophyta</taxon>
        <taxon>Magnoliopsida</taxon>
        <taxon>eudicotyledons</taxon>
        <taxon>Gunneridae</taxon>
        <taxon>Pentapetalae</taxon>
        <taxon>rosids</taxon>
        <taxon>fabids</taxon>
        <taxon>Fabales</taxon>
        <taxon>Fabaceae</taxon>
        <taxon>Papilionoideae</taxon>
        <taxon>50 kb inversion clade</taxon>
        <taxon>NPAAA clade</taxon>
        <taxon>indigoferoid/millettioid clade</taxon>
        <taxon>Phaseoleae</taxon>
        <taxon>Vigna</taxon>
    </lineage>
</organism>
<dbReference type="PANTHER" id="PTHR11746">
    <property type="entry name" value="O-METHYLTRANSFERASE"/>
    <property type="match status" value="1"/>
</dbReference>
<name>A0A8T0JPX2_PHAAN</name>
<sequence>MAPPNETDNGEAKQLQHVEEEQDGLLFALNMVSSVAFPLGVNTANELGIFDIMAKAGADAKLSAEEITEKVGIKNPQAPTMVDRILRLLASHSMLSSCLGEEGQNSCKRLYSLTYASKYFVSDADGVSFGASLNLILGKVFMDSWTELKGAIAEGGIAFNRIYGMNIFEYSAVDPTFNYGLNKVMFNTTTIVTNRVLELYDGFKNINRLVDVGGGWACVCGNFQWILHDWDDEEFVKLLKNCYKAIPSDGKVIVVDLIVPVLPNSTVIARTAFQTDLLMMAQTARGKERTQNEFMELALSSGFSGIRFVCFVSGFWIMEFFK</sequence>
<keyword evidence="3" id="KW-0949">S-adenosyl-L-methionine</keyword>
<dbReference type="GO" id="GO:0008171">
    <property type="term" value="F:O-methyltransferase activity"/>
    <property type="evidence" value="ECO:0007669"/>
    <property type="project" value="InterPro"/>
</dbReference>
<keyword evidence="2" id="KW-0808">Transferase</keyword>
<comment type="caution">
    <text evidence="7">The sequence shown here is derived from an EMBL/GenBank/DDBJ whole genome shotgun (WGS) entry which is preliminary data.</text>
</comment>
<feature type="domain" description="O-methyltransferase C-terminal" evidence="5">
    <location>
        <begin position="224"/>
        <end position="304"/>
    </location>
</feature>
<keyword evidence="1" id="KW-0489">Methyltransferase</keyword>
<proteinExistence type="predicted"/>
<dbReference type="Gene3D" id="1.10.10.10">
    <property type="entry name" value="Winged helix-like DNA-binding domain superfamily/Winged helix DNA-binding domain"/>
    <property type="match status" value="1"/>
</dbReference>
<dbReference type="InterPro" id="IPR036388">
    <property type="entry name" value="WH-like_DNA-bd_sf"/>
</dbReference>
<evidence type="ECO:0000256" key="3">
    <source>
        <dbReference type="ARBA" id="ARBA00022691"/>
    </source>
</evidence>
<dbReference type="Pfam" id="PF00891">
    <property type="entry name" value="Methyltransf_2"/>
    <property type="match status" value="2"/>
</dbReference>
<dbReference type="SUPFAM" id="SSF53335">
    <property type="entry name" value="S-adenosyl-L-methionine-dependent methyltransferases"/>
    <property type="match status" value="1"/>
</dbReference>
<dbReference type="Pfam" id="PF08100">
    <property type="entry name" value="Dimerisation"/>
    <property type="match status" value="1"/>
</dbReference>
<feature type="domain" description="O-methyltransferase C-terminal" evidence="5">
    <location>
        <begin position="145"/>
        <end position="217"/>
    </location>
</feature>
<dbReference type="Proteomes" id="UP000743370">
    <property type="component" value="Unassembled WGS sequence"/>
</dbReference>
<dbReference type="GO" id="GO:0032259">
    <property type="term" value="P:methylation"/>
    <property type="evidence" value="ECO:0007669"/>
    <property type="project" value="UniProtKB-KW"/>
</dbReference>
<evidence type="ECO:0000313" key="8">
    <source>
        <dbReference type="Proteomes" id="UP000743370"/>
    </source>
</evidence>
<evidence type="ECO:0000256" key="2">
    <source>
        <dbReference type="ARBA" id="ARBA00022679"/>
    </source>
</evidence>
<dbReference type="InterPro" id="IPR001077">
    <property type="entry name" value="COMT_C"/>
</dbReference>
<gene>
    <name evidence="7" type="ORF">HKW66_Vig0169130</name>
</gene>
<dbReference type="InterPro" id="IPR036390">
    <property type="entry name" value="WH_DNA-bd_sf"/>
</dbReference>